<protein>
    <submittedName>
        <fullName evidence="7">NAD(P)/FAD-dependent oxidoreductase</fullName>
    </submittedName>
</protein>
<feature type="domain" description="NADH-rubredoxin oxidoreductase C-terminal" evidence="6">
    <location>
        <begin position="352"/>
        <end position="414"/>
    </location>
</feature>
<keyword evidence="3" id="KW-0274">FAD</keyword>
<dbReference type="InterPro" id="IPR023753">
    <property type="entry name" value="FAD/NAD-binding_dom"/>
</dbReference>
<feature type="domain" description="FAD/NAD(P)-binding" evidence="5">
    <location>
        <begin position="7"/>
        <end position="313"/>
    </location>
</feature>
<gene>
    <name evidence="7" type="ORF">ACFFTU_10370</name>
</gene>
<dbReference type="PRINTS" id="PR00368">
    <property type="entry name" value="FADPNR"/>
</dbReference>
<dbReference type="Gene3D" id="3.30.390.30">
    <property type="match status" value="1"/>
</dbReference>
<dbReference type="Pfam" id="PF18267">
    <property type="entry name" value="Rubredoxin_C"/>
    <property type="match status" value="1"/>
</dbReference>
<accession>A0ABV5PAW8</accession>
<comment type="cofactor">
    <cofactor evidence="1">
        <name>FAD</name>
        <dbReference type="ChEBI" id="CHEBI:57692"/>
    </cofactor>
</comment>
<evidence type="ECO:0000256" key="1">
    <source>
        <dbReference type="ARBA" id="ARBA00001974"/>
    </source>
</evidence>
<dbReference type="Pfam" id="PF07992">
    <property type="entry name" value="Pyr_redox_2"/>
    <property type="match status" value="1"/>
</dbReference>
<evidence type="ECO:0000256" key="2">
    <source>
        <dbReference type="ARBA" id="ARBA00022630"/>
    </source>
</evidence>
<proteinExistence type="predicted"/>
<evidence type="ECO:0000259" key="6">
    <source>
        <dbReference type="Pfam" id="PF18267"/>
    </source>
</evidence>
<dbReference type="PANTHER" id="PTHR43429">
    <property type="entry name" value="PYRIDINE NUCLEOTIDE-DISULFIDE OXIDOREDUCTASE DOMAIN-CONTAINING"/>
    <property type="match status" value="1"/>
</dbReference>
<dbReference type="RefSeq" id="WP_345227761.1">
    <property type="nucleotide sequence ID" value="NZ_BAAAXE010000014.1"/>
</dbReference>
<organism evidence="7 8">
    <name type="scientific">Streptomyces cremeus</name>
    <dbReference type="NCBI Taxonomy" id="66881"/>
    <lineage>
        <taxon>Bacteria</taxon>
        <taxon>Bacillati</taxon>
        <taxon>Actinomycetota</taxon>
        <taxon>Actinomycetes</taxon>
        <taxon>Kitasatosporales</taxon>
        <taxon>Streptomycetaceae</taxon>
        <taxon>Streptomyces</taxon>
    </lineage>
</organism>
<keyword evidence="2" id="KW-0285">Flavoprotein</keyword>
<evidence type="ECO:0000313" key="7">
    <source>
        <dbReference type="EMBL" id="MFB9520350.1"/>
    </source>
</evidence>
<evidence type="ECO:0000259" key="5">
    <source>
        <dbReference type="Pfam" id="PF07992"/>
    </source>
</evidence>
<dbReference type="InterPro" id="IPR041575">
    <property type="entry name" value="Rubredoxin_C"/>
</dbReference>
<dbReference type="InterPro" id="IPR050260">
    <property type="entry name" value="FAD-bd_OxRdtase"/>
</dbReference>
<dbReference type="Gene3D" id="3.50.50.60">
    <property type="entry name" value="FAD/NAD(P)-binding domain"/>
    <property type="match status" value="2"/>
</dbReference>
<dbReference type="PRINTS" id="PR00411">
    <property type="entry name" value="PNDRDTASEI"/>
</dbReference>
<feature type="region of interest" description="Disordered" evidence="4">
    <location>
        <begin position="115"/>
        <end position="140"/>
    </location>
</feature>
<dbReference type="InterPro" id="IPR036188">
    <property type="entry name" value="FAD/NAD-bd_sf"/>
</dbReference>
<comment type="caution">
    <text evidence="7">The sequence shown here is derived from an EMBL/GenBank/DDBJ whole genome shotgun (WGS) entry which is preliminary data.</text>
</comment>
<dbReference type="PANTHER" id="PTHR43429:SF3">
    <property type="entry name" value="NITRITE REDUCTASE [NAD(P)H]"/>
    <property type="match status" value="1"/>
</dbReference>
<evidence type="ECO:0000256" key="4">
    <source>
        <dbReference type="SAM" id="MobiDB-lite"/>
    </source>
</evidence>
<dbReference type="Proteomes" id="UP001589718">
    <property type="component" value="Unassembled WGS sequence"/>
</dbReference>
<evidence type="ECO:0000313" key="8">
    <source>
        <dbReference type="Proteomes" id="UP001589718"/>
    </source>
</evidence>
<name>A0ABV5PAW8_STRCM</name>
<dbReference type="SUPFAM" id="SSF51905">
    <property type="entry name" value="FAD/NAD(P)-binding domain"/>
    <property type="match status" value="1"/>
</dbReference>
<keyword evidence="8" id="KW-1185">Reference proteome</keyword>
<dbReference type="EMBL" id="JBHMCR010000005">
    <property type="protein sequence ID" value="MFB9520350.1"/>
    <property type="molecule type" value="Genomic_DNA"/>
</dbReference>
<evidence type="ECO:0000256" key="3">
    <source>
        <dbReference type="ARBA" id="ARBA00022827"/>
    </source>
</evidence>
<reference evidence="7 8" key="1">
    <citation type="submission" date="2024-09" db="EMBL/GenBank/DDBJ databases">
        <authorList>
            <person name="Sun Q."/>
            <person name="Mori K."/>
        </authorList>
    </citation>
    <scope>NUCLEOTIDE SEQUENCE [LARGE SCALE GENOMIC DNA]</scope>
    <source>
        <strain evidence="7 8">JCM 4362</strain>
    </source>
</reference>
<sequence length="441" mass="45210">MTAAPRRVAVVGAGMAAARLAQQTLAQALPGTLELTLYGHEPHAPYNRALLAGVLDGRYPPGALTLPTGGATVRTGTEIVAVDPASHTLHTASGETCAYDTLVLATGANPVLPPLRNLHATPTPDHPHAAPPQPRTPDLKAGVHPFRTLSDCTRLAEATGAGTATGSPPHPAGRQAPRTIVIGGGILGVSATRALTALGLPTELVHQAPHLMERHLDAEAAATVRHALETMGATVYTDNRARALRGTTSVTGVELANGHVLTCDLVVLACGVRPRTGLARAAGIEVRRGIVVDDTLATSAPDVYAIGDCTEHRGTVHGVTGPAWAQADVLAARLSGADPHAVHTGAHASARLTAGALEIAAFGEVTDTAGDALRLADGTRGRYGSYKKLVMRGDRLVGAILVGDLAAIGELTRTYERGEPLPPRPLDLLAALPALPEGAAL</sequence>
<dbReference type="InterPro" id="IPR016156">
    <property type="entry name" value="FAD/NAD-linked_Rdtase_dimer_sf"/>
</dbReference>